<keyword evidence="2" id="KW-1185">Reference proteome</keyword>
<protein>
    <submittedName>
        <fullName evidence="1">Uncharacterized protein</fullName>
    </submittedName>
</protein>
<organism evidence="1 2">
    <name type="scientific">Friedmanniomyces simplex</name>
    <dbReference type="NCBI Taxonomy" id="329884"/>
    <lineage>
        <taxon>Eukaryota</taxon>
        <taxon>Fungi</taxon>
        <taxon>Dikarya</taxon>
        <taxon>Ascomycota</taxon>
        <taxon>Pezizomycotina</taxon>
        <taxon>Dothideomycetes</taxon>
        <taxon>Dothideomycetidae</taxon>
        <taxon>Mycosphaerellales</taxon>
        <taxon>Teratosphaeriaceae</taxon>
        <taxon>Friedmanniomyces</taxon>
    </lineage>
</organism>
<evidence type="ECO:0000313" key="1">
    <source>
        <dbReference type="EMBL" id="TKA56360.1"/>
    </source>
</evidence>
<accession>A0A4U0W2A4</accession>
<gene>
    <name evidence="1" type="ORF">B0A55_12648</name>
</gene>
<feature type="non-terminal residue" evidence="1">
    <location>
        <position position="128"/>
    </location>
</feature>
<comment type="caution">
    <text evidence="1">The sequence shown here is derived from an EMBL/GenBank/DDBJ whole genome shotgun (WGS) entry which is preliminary data.</text>
</comment>
<dbReference type="EMBL" id="NAJQ01001576">
    <property type="protein sequence ID" value="TKA56360.1"/>
    <property type="molecule type" value="Genomic_DNA"/>
</dbReference>
<sequence>MNNPPNPPAHGVQPAVLADHLMRRAVREGRYTFHFTYIHSQPTSQSTIDKTCGMMVQAGEMLTHDDTTMHYGNSITTAAYALFDVAKVDTAIQAHGEATRGAINGTGGRSGAVVVLMRAVFHLGNTLG</sequence>
<proteinExistence type="predicted"/>
<name>A0A4U0W2A4_9PEZI</name>
<reference evidence="1 2" key="1">
    <citation type="submission" date="2017-03" db="EMBL/GenBank/DDBJ databases">
        <title>Genomes of endolithic fungi from Antarctica.</title>
        <authorList>
            <person name="Coleine C."/>
            <person name="Masonjones S."/>
            <person name="Stajich J.E."/>
        </authorList>
    </citation>
    <scope>NUCLEOTIDE SEQUENCE [LARGE SCALE GENOMIC DNA]</scope>
    <source>
        <strain evidence="1 2">CCFEE 5184</strain>
    </source>
</reference>
<dbReference type="Proteomes" id="UP000309340">
    <property type="component" value="Unassembled WGS sequence"/>
</dbReference>
<evidence type="ECO:0000313" key="2">
    <source>
        <dbReference type="Proteomes" id="UP000309340"/>
    </source>
</evidence>
<dbReference type="AlphaFoldDB" id="A0A4U0W2A4"/>